<reference evidence="1 2" key="1">
    <citation type="submission" date="2020-03" db="EMBL/GenBank/DDBJ databases">
        <title>Assessment of the enzymatic potential of alkaline-tolerant lipase obtained from Bacillus luteus H11 (technogenic soil) for the bioremediation of saline soils contaminated with petroleum substances.</title>
        <authorList>
            <person name="Kalwasinska A."/>
        </authorList>
    </citation>
    <scope>NUCLEOTIDE SEQUENCE [LARGE SCALE GENOMIC DNA]</scope>
    <source>
        <strain evidence="1 2">H11</strain>
    </source>
</reference>
<organism evidence="1 2">
    <name type="scientific">Alkalicoccus luteus</name>
    <dbReference type="NCBI Taxonomy" id="1237094"/>
    <lineage>
        <taxon>Bacteria</taxon>
        <taxon>Bacillati</taxon>
        <taxon>Bacillota</taxon>
        <taxon>Bacilli</taxon>
        <taxon>Bacillales</taxon>
        <taxon>Bacillaceae</taxon>
        <taxon>Alkalicoccus</taxon>
    </lineage>
</organism>
<dbReference type="AlphaFoldDB" id="A0A969TW14"/>
<name>A0A969TW14_9BACI</name>
<evidence type="ECO:0000313" key="2">
    <source>
        <dbReference type="Proteomes" id="UP000752012"/>
    </source>
</evidence>
<accession>A0A969TW14</accession>
<gene>
    <name evidence="1" type="ORF">HCN83_15460</name>
</gene>
<protein>
    <submittedName>
        <fullName evidence="1">Uncharacterized protein</fullName>
    </submittedName>
</protein>
<dbReference type="EMBL" id="JAATHJ010000035">
    <property type="protein sequence ID" value="NJP38965.1"/>
    <property type="molecule type" value="Genomic_DNA"/>
</dbReference>
<proteinExistence type="predicted"/>
<evidence type="ECO:0000313" key="1">
    <source>
        <dbReference type="EMBL" id="NJP38965.1"/>
    </source>
</evidence>
<dbReference type="Proteomes" id="UP000752012">
    <property type="component" value="Unassembled WGS sequence"/>
</dbReference>
<dbReference type="RefSeq" id="WP_168008944.1">
    <property type="nucleotide sequence ID" value="NZ_JAATHJ010000035.1"/>
</dbReference>
<comment type="caution">
    <text evidence="1">The sequence shown here is derived from an EMBL/GenBank/DDBJ whole genome shotgun (WGS) entry which is preliminary data.</text>
</comment>
<sequence>MEQISLFEPQKVSQVPLSERIFHLAPGDSIRIGKYKLTYNVFYLYEAESNEEHFCLGKDVESVLLWIDSF</sequence>
<keyword evidence="2" id="KW-1185">Reference proteome</keyword>